<evidence type="ECO:0000313" key="9">
    <source>
        <dbReference type="Proteomes" id="UP000011087"/>
    </source>
</evidence>
<keyword evidence="3" id="KW-0342">GTP-binding</keyword>
<dbReference type="PANTHER" id="PTHR45709:SF3">
    <property type="entry name" value="GUANINE NUCLEOTIDE-BINDING PROTEIN-LIKE 1"/>
    <property type="match status" value="1"/>
</dbReference>
<dbReference type="EMBL" id="JH993035">
    <property type="protein sequence ID" value="EKX39998.1"/>
    <property type="molecule type" value="Genomic_DNA"/>
</dbReference>
<feature type="non-terminal residue" evidence="7">
    <location>
        <position position="1"/>
    </location>
</feature>
<dbReference type="PANTHER" id="PTHR45709">
    <property type="entry name" value="LARGE SUBUNIT GTPASE 1 HOMOLOG-RELATED"/>
    <property type="match status" value="1"/>
</dbReference>
<evidence type="ECO:0000313" key="7">
    <source>
        <dbReference type="EMBL" id="EKX39998.1"/>
    </source>
</evidence>
<name>L1IUT6_GUITC</name>
<dbReference type="Pfam" id="PF01926">
    <property type="entry name" value="MMR_HSR1"/>
    <property type="match status" value="1"/>
</dbReference>
<dbReference type="EnsemblProtists" id="EKX39998">
    <property type="protein sequence ID" value="EKX39998"/>
    <property type="gene ID" value="GUITHDRAFT_61514"/>
</dbReference>
<organism evidence="7">
    <name type="scientific">Guillardia theta (strain CCMP2712)</name>
    <name type="common">Cryptophyte</name>
    <dbReference type="NCBI Taxonomy" id="905079"/>
    <lineage>
        <taxon>Eukaryota</taxon>
        <taxon>Cryptophyceae</taxon>
        <taxon>Pyrenomonadales</taxon>
        <taxon>Geminigeraceae</taxon>
        <taxon>Guillardia</taxon>
    </lineage>
</organism>
<dbReference type="eggNOG" id="KOG1424">
    <property type="taxonomic scope" value="Eukaryota"/>
</dbReference>
<evidence type="ECO:0000256" key="4">
    <source>
        <dbReference type="ARBA" id="ARBA00037770"/>
    </source>
</evidence>
<dbReference type="KEGG" id="gtt:GUITHDRAFT_61514"/>
<dbReference type="RefSeq" id="XP_005826978.1">
    <property type="nucleotide sequence ID" value="XM_005826921.1"/>
</dbReference>
<comment type="subcellular location">
    <subcellularLocation>
        <location evidence="1">Plastid</location>
        <location evidence="1">Chloroplast</location>
    </subcellularLocation>
</comment>
<dbReference type="OrthoDB" id="391988at2759"/>
<dbReference type="STRING" id="905079.L1IUT6"/>
<dbReference type="GO" id="GO:0009507">
    <property type="term" value="C:chloroplast"/>
    <property type="evidence" value="ECO:0007669"/>
    <property type="project" value="UniProtKB-SubCell"/>
</dbReference>
<gene>
    <name evidence="7" type="ORF">GUITHDRAFT_61514</name>
</gene>
<evidence type="ECO:0000313" key="8">
    <source>
        <dbReference type="EnsemblProtists" id="EKX39998"/>
    </source>
</evidence>
<reference evidence="7 9" key="1">
    <citation type="journal article" date="2012" name="Nature">
        <title>Algal genomes reveal evolutionary mosaicism and the fate of nucleomorphs.</title>
        <authorList>
            <consortium name="DOE Joint Genome Institute"/>
            <person name="Curtis B.A."/>
            <person name="Tanifuji G."/>
            <person name="Burki F."/>
            <person name="Gruber A."/>
            <person name="Irimia M."/>
            <person name="Maruyama S."/>
            <person name="Arias M.C."/>
            <person name="Ball S.G."/>
            <person name="Gile G.H."/>
            <person name="Hirakawa Y."/>
            <person name="Hopkins J.F."/>
            <person name="Kuo A."/>
            <person name="Rensing S.A."/>
            <person name="Schmutz J."/>
            <person name="Symeonidi A."/>
            <person name="Elias M."/>
            <person name="Eveleigh R.J."/>
            <person name="Herman E.K."/>
            <person name="Klute M.J."/>
            <person name="Nakayama T."/>
            <person name="Obornik M."/>
            <person name="Reyes-Prieto A."/>
            <person name="Armbrust E.V."/>
            <person name="Aves S.J."/>
            <person name="Beiko R.G."/>
            <person name="Coutinho P."/>
            <person name="Dacks J.B."/>
            <person name="Durnford D.G."/>
            <person name="Fast N.M."/>
            <person name="Green B.R."/>
            <person name="Grisdale C.J."/>
            <person name="Hempel F."/>
            <person name="Henrissat B."/>
            <person name="Hoppner M.P."/>
            <person name="Ishida K."/>
            <person name="Kim E."/>
            <person name="Koreny L."/>
            <person name="Kroth P.G."/>
            <person name="Liu Y."/>
            <person name="Malik S.B."/>
            <person name="Maier U.G."/>
            <person name="McRose D."/>
            <person name="Mock T."/>
            <person name="Neilson J.A."/>
            <person name="Onodera N.T."/>
            <person name="Poole A.M."/>
            <person name="Pritham E.J."/>
            <person name="Richards T.A."/>
            <person name="Rocap G."/>
            <person name="Roy S.W."/>
            <person name="Sarai C."/>
            <person name="Schaack S."/>
            <person name="Shirato S."/>
            <person name="Slamovits C.H."/>
            <person name="Spencer D.F."/>
            <person name="Suzuki S."/>
            <person name="Worden A.Z."/>
            <person name="Zauner S."/>
            <person name="Barry K."/>
            <person name="Bell C."/>
            <person name="Bharti A.K."/>
            <person name="Crow J.A."/>
            <person name="Grimwood J."/>
            <person name="Kramer R."/>
            <person name="Lindquist E."/>
            <person name="Lucas S."/>
            <person name="Salamov A."/>
            <person name="McFadden G.I."/>
            <person name="Lane C.E."/>
            <person name="Keeling P.J."/>
            <person name="Gray M.W."/>
            <person name="Grigoriev I.V."/>
            <person name="Archibald J.M."/>
        </authorList>
    </citation>
    <scope>NUCLEOTIDE SEQUENCE</scope>
    <source>
        <strain evidence="7 9">CCMP2712</strain>
    </source>
</reference>
<feature type="domain" description="G" evidence="6">
    <location>
        <begin position="1"/>
        <end position="50"/>
    </location>
</feature>
<keyword evidence="9" id="KW-1185">Reference proteome</keyword>
<proteinExistence type="predicted"/>
<dbReference type="GO" id="GO:0003924">
    <property type="term" value="F:GTPase activity"/>
    <property type="evidence" value="ECO:0007669"/>
    <property type="project" value="InterPro"/>
</dbReference>
<evidence type="ECO:0000256" key="1">
    <source>
        <dbReference type="ARBA" id="ARBA00004229"/>
    </source>
</evidence>
<dbReference type="GeneID" id="17296760"/>
<dbReference type="InterPro" id="IPR027417">
    <property type="entry name" value="P-loop_NTPase"/>
</dbReference>
<comment type="function">
    <text evidence="4">Possible regulatory or functional link with the histocompatibility cluster.</text>
</comment>
<dbReference type="GO" id="GO:0005525">
    <property type="term" value="F:GTP binding"/>
    <property type="evidence" value="ECO:0007669"/>
    <property type="project" value="UniProtKB-KW"/>
</dbReference>
<dbReference type="PaxDb" id="55529-EKX39998"/>
<evidence type="ECO:0000256" key="2">
    <source>
        <dbReference type="ARBA" id="ARBA00022741"/>
    </source>
</evidence>
<dbReference type="Proteomes" id="UP000011087">
    <property type="component" value="Unassembled WGS sequence"/>
</dbReference>
<reference evidence="8" key="3">
    <citation type="submission" date="2016-03" db="UniProtKB">
        <authorList>
            <consortium name="EnsemblProtists"/>
        </authorList>
    </citation>
    <scope>IDENTIFICATION</scope>
</reference>
<protein>
    <recommendedName>
        <fullName evidence="5">Guanine nucleotide-binding protein-like 1</fullName>
    </recommendedName>
</protein>
<dbReference type="Gene3D" id="3.40.50.300">
    <property type="entry name" value="P-loop containing nucleotide triphosphate hydrolases"/>
    <property type="match status" value="1"/>
</dbReference>
<evidence type="ECO:0000256" key="3">
    <source>
        <dbReference type="ARBA" id="ARBA00023134"/>
    </source>
</evidence>
<feature type="non-terminal residue" evidence="7">
    <location>
        <position position="83"/>
    </location>
</feature>
<evidence type="ECO:0000256" key="5">
    <source>
        <dbReference type="ARBA" id="ARBA00039902"/>
    </source>
</evidence>
<sequence>PNMGKSSVINSIFGKKVVSSSSTPGHTKHFQTLFLTKRVCFCDSPGVVCPKLKIPRTLQVIFGSYRIAQVREPYSIIRFIAEK</sequence>
<dbReference type="InterPro" id="IPR043358">
    <property type="entry name" value="GNL1-like"/>
</dbReference>
<dbReference type="SUPFAM" id="SSF52540">
    <property type="entry name" value="P-loop containing nucleoside triphosphate hydrolases"/>
    <property type="match status" value="1"/>
</dbReference>
<dbReference type="InterPro" id="IPR006073">
    <property type="entry name" value="GTP-bd"/>
</dbReference>
<evidence type="ECO:0000259" key="6">
    <source>
        <dbReference type="Pfam" id="PF01926"/>
    </source>
</evidence>
<dbReference type="HOGENOM" id="CLU_2549989_0_0_1"/>
<accession>L1IUT6</accession>
<dbReference type="AlphaFoldDB" id="L1IUT6"/>
<reference evidence="9" key="2">
    <citation type="submission" date="2012-11" db="EMBL/GenBank/DDBJ databases">
        <authorList>
            <person name="Kuo A."/>
            <person name="Curtis B.A."/>
            <person name="Tanifuji G."/>
            <person name="Burki F."/>
            <person name="Gruber A."/>
            <person name="Irimia M."/>
            <person name="Maruyama S."/>
            <person name="Arias M.C."/>
            <person name="Ball S.G."/>
            <person name="Gile G.H."/>
            <person name="Hirakawa Y."/>
            <person name="Hopkins J.F."/>
            <person name="Rensing S.A."/>
            <person name="Schmutz J."/>
            <person name="Symeonidi A."/>
            <person name="Elias M."/>
            <person name="Eveleigh R.J."/>
            <person name="Herman E.K."/>
            <person name="Klute M.J."/>
            <person name="Nakayama T."/>
            <person name="Obornik M."/>
            <person name="Reyes-Prieto A."/>
            <person name="Armbrust E.V."/>
            <person name="Aves S.J."/>
            <person name="Beiko R.G."/>
            <person name="Coutinho P."/>
            <person name="Dacks J.B."/>
            <person name="Durnford D.G."/>
            <person name="Fast N.M."/>
            <person name="Green B.R."/>
            <person name="Grisdale C."/>
            <person name="Hempe F."/>
            <person name="Henrissat B."/>
            <person name="Hoppner M.P."/>
            <person name="Ishida K.-I."/>
            <person name="Kim E."/>
            <person name="Koreny L."/>
            <person name="Kroth P.G."/>
            <person name="Liu Y."/>
            <person name="Malik S.-B."/>
            <person name="Maier U.G."/>
            <person name="McRose D."/>
            <person name="Mock T."/>
            <person name="Neilson J.A."/>
            <person name="Onodera N.T."/>
            <person name="Poole A.M."/>
            <person name="Pritham E.J."/>
            <person name="Richards T.A."/>
            <person name="Rocap G."/>
            <person name="Roy S.W."/>
            <person name="Sarai C."/>
            <person name="Schaack S."/>
            <person name="Shirato S."/>
            <person name="Slamovits C.H."/>
            <person name="Spencer D.F."/>
            <person name="Suzuki S."/>
            <person name="Worden A.Z."/>
            <person name="Zauner S."/>
            <person name="Barry K."/>
            <person name="Bell C."/>
            <person name="Bharti A.K."/>
            <person name="Crow J.A."/>
            <person name="Grimwood J."/>
            <person name="Kramer R."/>
            <person name="Lindquist E."/>
            <person name="Lucas S."/>
            <person name="Salamov A."/>
            <person name="McFadden G.I."/>
            <person name="Lane C.E."/>
            <person name="Keeling P.J."/>
            <person name="Gray M.W."/>
            <person name="Grigoriev I.V."/>
            <person name="Archibald J.M."/>
        </authorList>
    </citation>
    <scope>NUCLEOTIDE SEQUENCE</scope>
    <source>
        <strain evidence="9">CCMP2712</strain>
    </source>
</reference>
<keyword evidence="2" id="KW-0547">Nucleotide-binding</keyword>